<dbReference type="AlphaFoldDB" id="A0A4Z0HHA1"/>
<reference evidence="1 2" key="1">
    <citation type="submission" date="2019-03" db="EMBL/GenBank/DDBJ databases">
        <authorList>
            <person name="Gonzalez-Pimentel J.L."/>
        </authorList>
    </citation>
    <scope>NUCLEOTIDE SEQUENCE [LARGE SCALE GENOMIC DNA]</scope>
    <source>
        <strain evidence="1 2">JCM 31289</strain>
    </source>
</reference>
<name>A0A4Z0HHA1_9ACTN</name>
<sequence>MSRSKSARLRAARGAVVAARATVVRQYLEGASLSALGTFYGCGGRWLSARFDEWGVPKRSPAEQIRLNNSGVRLPRRLSTGRLR</sequence>
<keyword evidence="2" id="KW-1185">Reference proteome</keyword>
<dbReference type="Proteomes" id="UP000297948">
    <property type="component" value="Unassembled WGS sequence"/>
</dbReference>
<protein>
    <submittedName>
        <fullName evidence="1">Uncharacterized protein</fullName>
    </submittedName>
</protein>
<evidence type="ECO:0000313" key="2">
    <source>
        <dbReference type="Proteomes" id="UP000297948"/>
    </source>
</evidence>
<organism evidence="1 2">
    <name type="scientific">Streptomyces palmae</name>
    <dbReference type="NCBI Taxonomy" id="1701085"/>
    <lineage>
        <taxon>Bacteria</taxon>
        <taxon>Bacillati</taxon>
        <taxon>Actinomycetota</taxon>
        <taxon>Actinomycetes</taxon>
        <taxon>Kitasatosporales</taxon>
        <taxon>Streptomycetaceae</taxon>
        <taxon>Streptomyces</taxon>
    </lineage>
</organism>
<proteinExistence type="predicted"/>
<dbReference type="OrthoDB" id="4319565at2"/>
<evidence type="ECO:0000313" key="1">
    <source>
        <dbReference type="EMBL" id="TGB16474.1"/>
    </source>
</evidence>
<dbReference type="RefSeq" id="WP_135337770.1">
    <property type="nucleotide sequence ID" value="NZ_JBHLTX010000036.1"/>
</dbReference>
<dbReference type="EMBL" id="SRID01000028">
    <property type="protein sequence ID" value="TGB16474.1"/>
    <property type="molecule type" value="Genomic_DNA"/>
</dbReference>
<comment type="caution">
    <text evidence="1">The sequence shown here is derived from an EMBL/GenBank/DDBJ whole genome shotgun (WGS) entry which is preliminary data.</text>
</comment>
<gene>
    <name evidence="1" type="ORF">E4099_05375</name>
</gene>
<accession>A0A4Z0HHA1</accession>